<dbReference type="GO" id="GO:0043565">
    <property type="term" value="F:sequence-specific DNA binding"/>
    <property type="evidence" value="ECO:0007669"/>
    <property type="project" value="TreeGrafter"/>
</dbReference>
<dbReference type="Pfam" id="PF03634">
    <property type="entry name" value="TCP"/>
    <property type="match status" value="1"/>
</dbReference>
<dbReference type="Proteomes" id="UP001161247">
    <property type="component" value="Chromosome 1"/>
</dbReference>
<gene>
    <name evidence="8" type="ORF">OLC1_LOCUS187</name>
</gene>
<feature type="compositionally biased region" description="Basic and acidic residues" evidence="6">
    <location>
        <begin position="1"/>
        <end position="11"/>
    </location>
</feature>
<dbReference type="GO" id="GO:0003700">
    <property type="term" value="F:DNA-binding transcription factor activity"/>
    <property type="evidence" value="ECO:0007669"/>
    <property type="project" value="InterPro"/>
</dbReference>
<dbReference type="GO" id="GO:2000032">
    <property type="term" value="P:regulation of secondary shoot formation"/>
    <property type="evidence" value="ECO:0007669"/>
    <property type="project" value="TreeGrafter"/>
</dbReference>
<keyword evidence="9" id="KW-1185">Reference proteome</keyword>
<evidence type="ECO:0000256" key="6">
    <source>
        <dbReference type="SAM" id="MobiDB-lite"/>
    </source>
</evidence>
<dbReference type="PANTHER" id="PTHR31072">
    <property type="entry name" value="TRANSCRIPTION FACTOR TCP4-RELATED"/>
    <property type="match status" value="1"/>
</dbReference>
<feature type="region of interest" description="Disordered" evidence="6">
    <location>
        <begin position="274"/>
        <end position="293"/>
    </location>
</feature>
<dbReference type="PROSITE" id="PS51369">
    <property type="entry name" value="TCP"/>
    <property type="match status" value="1"/>
</dbReference>
<keyword evidence="3" id="KW-0238">DNA-binding</keyword>
<organism evidence="8 9">
    <name type="scientific">Oldenlandia corymbosa var. corymbosa</name>
    <dbReference type="NCBI Taxonomy" id="529605"/>
    <lineage>
        <taxon>Eukaryota</taxon>
        <taxon>Viridiplantae</taxon>
        <taxon>Streptophyta</taxon>
        <taxon>Embryophyta</taxon>
        <taxon>Tracheophyta</taxon>
        <taxon>Spermatophyta</taxon>
        <taxon>Magnoliopsida</taxon>
        <taxon>eudicotyledons</taxon>
        <taxon>Gunneridae</taxon>
        <taxon>Pentapetalae</taxon>
        <taxon>asterids</taxon>
        <taxon>lamiids</taxon>
        <taxon>Gentianales</taxon>
        <taxon>Rubiaceae</taxon>
        <taxon>Rubioideae</taxon>
        <taxon>Spermacoceae</taxon>
        <taxon>Hedyotis-Oldenlandia complex</taxon>
        <taxon>Oldenlandia</taxon>
    </lineage>
</organism>
<evidence type="ECO:0000256" key="4">
    <source>
        <dbReference type="ARBA" id="ARBA00023163"/>
    </source>
</evidence>
<evidence type="ECO:0000313" key="9">
    <source>
        <dbReference type="Proteomes" id="UP001161247"/>
    </source>
</evidence>
<evidence type="ECO:0000256" key="5">
    <source>
        <dbReference type="ARBA" id="ARBA00023242"/>
    </source>
</evidence>
<feature type="domain" description="TCP" evidence="7">
    <location>
        <begin position="47"/>
        <end position="105"/>
    </location>
</feature>
<evidence type="ECO:0000256" key="2">
    <source>
        <dbReference type="ARBA" id="ARBA00023015"/>
    </source>
</evidence>
<dbReference type="GO" id="GO:0005634">
    <property type="term" value="C:nucleus"/>
    <property type="evidence" value="ECO:0007669"/>
    <property type="project" value="UniProtKB-SubCell"/>
</dbReference>
<dbReference type="AlphaFoldDB" id="A0AAV1BVI2"/>
<feature type="region of interest" description="Disordered" evidence="6">
    <location>
        <begin position="1"/>
        <end position="57"/>
    </location>
</feature>
<accession>A0AAV1BVI2</accession>
<keyword evidence="5" id="KW-0539">Nucleus</keyword>
<keyword evidence="2" id="KW-0805">Transcription regulation</keyword>
<evidence type="ECO:0000259" key="7">
    <source>
        <dbReference type="PROSITE" id="PS51369"/>
    </source>
</evidence>
<name>A0AAV1BVI2_OLDCO</name>
<reference evidence="8" key="1">
    <citation type="submission" date="2023-03" db="EMBL/GenBank/DDBJ databases">
        <authorList>
            <person name="Julca I."/>
        </authorList>
    </citation>
    <scope>NUCLEOTIDE SEQUENCE</scope>
</reference>
<dbReference type="InterPro" id="IPR005333">
    <property type="entry name" value="Transcription_factor_TCP"/>
</dbReference>
<dbReference type="PANTHER" id="PTHR31072:SF97">
    <property type="entry name" value="TRANSCRIPTION FACTOR TCP4-LIKE"/>
    <property type="match status" value="1"/>
</dbReference>
<evidence type="ECO:0000256" key="1">
    <source>
        <dbReference type="ARBA" id="ARBA00004123"/>
    </source>
</evidence>
<comment type="subcellular location">
    <subcellularLocation>
        <location evidence="1">Nucleus</location>
    </subcellularLocation>
</comment>
<proteinExistence type="predicted"/>
<protein>
    <submittedName>
        <fullName evidence="8">OLC1v1021378C1</fullName>
    </submittedName>
</protein>
<evidence type="ECO:0000313" key="8">
    <source>
        <dbReference type="EMBL" id="CAI9087329.1"/>
    </source>
</evidence>
<sequence>MKSENSMERMQELSNQGSSKLRPKKVNRGSKSALEIHGGRVVRSAGKKDRHTKVSTARGLRDRRLRLSPNTAIEFYDVLDRLGFDRPSKAIDWLMNEAKSAIDALNESTHARDLNAAVGQEQSNCSKCAFRFRSEESLNDISISNFSLFSVDNGVAAAPSSSTEFLACSNGDFRPCSSCQDCSFFFSNSQEQGFIPYSIPSHCGTTSEVARFQKLLSWNSLPHHYVPTHADETELHVQREPLQSSLFPTILDPLHNQWSGVNHAGIRFLDDDGLPGPSSAGGRNQGLEEYNSISNKPSAASSVLHYLD</sequence>
<dbReference type="InterPro" id="IPR017887">
    <property type="entry name" value="TF_TCP_subgr"/>
</dbReference>
<evidence type="ECO:0000256" key="3">
    <source>
        <dbReference type="ARBA" id="ARBA00023125"/>
    </source>
</evidence>
<keyword evidence="4" id="KW-0804">Transcription</keyword>
<dbReference type="EMBL" id="OX459118">
    <property type="protein sequence ID" value="CAI9087329.1"/>
    <property type="molecule type" value="Genomic_DNA"/>
</dbReference>